<dbReference type="InterPro" id="IPR027417">
    <property type="entry name" value="P-loop_NTPase"/>
</dbReference>
<keyword evidence="2" id="KW-1185">Reference proteome</keyword>
<gene>
    <name evidence="1" type="ORF">JOF29_001585</name>
</gene>
<sequence length="65" mass="6662">MTADRIAALVTTFRPGLDCLLAPTGPGDATQVSPAFVDELLPVLRGAYDFVVVDTPAPTGQCASA</sequence>
<protein>
    <submittedName>
        <fullName evidence="1">Flp pilus assembly CpaE family ATPase</fullName>
    </submittedName>
</protein>
<dbReference type="SUPFAM" id="SSF52540">
    <property type="entry name" value="P-loop containing nucleoside triphosphate hydrolases"/>
    <property type="match status" value="1"/>
</dbReference>
<accession>A0ABS4UFT0</accession>
<dbReference type="EMBL" id="JAGINT010000001">
    <property type="protein sequence ID" value="MBP2350502.1"/>
    <property type="molecule type" value="Genomic_DNA"/>
</dbReference>
<reference evidence="1 2" key="1">
    <citation type="submission" date="2021-03" db="EMBL/GenBank/DDBJ databases">
        <title>Sequencing the genomes of 1000 actinobacteria strains.</title>
        <authorList>
            <person name="Klenk H.-P."/>
        </authorList>
    </citation>
    <scope>NUCLEOTIDE SEQUENCE [LARGE SCALE GENOMIC DNA]</scope>
    <source>
        <strain evidence="1 2">DSM 18824</strain>
    </source>
</reference>
<evidence type="ECO:0000313" key="1">
    <source>
        <dbReference type="EMBL" id="MBP2350502.1"/>
    </source>
</evidence>
<evidence type="ECO:0000313" key="2">
    <source>
        <dbReference type="Proteomes" id="UP000755585"/>
    </source>
</evidence>
<proteinExistence type="predicted"/>
<organism evidence="1 2">
    <name type="scientific">Kribbella aluminosa</name>
    <dbReference type="NCBI Taxonomy" id="416017"/>
    <lineage>
        <taxon>Bacteria</taxon>
        <taxon>Bacillati</taxon>
        <taxon>Actinomycetota</taxon>
        <taxon>Actinomycetes</taxon>
        <taxon>Propionibacteriales</taxon>
        <taxon>Kribbellaceae</taxon>
        <taxon>Kribbella</taxon>
    </lineage>
</organism>
<dbReference type="RefSeq" id="WP_209693548.1">
    <property type="nucleotide sequence ID" value="NZ_BAAAVU010000011.1"/>
</dbReference>
<name>A0ABS4UFT0_9ACTN</name>
<comment type="caution">
    <text evidence="1">The sequence shown here is derived from an EMBL/GenBank/DDBJ whole genome shotgun (WGS) entry which is preliminary data.</text>
</comment>
<dbReference type="Gene3D" id="3.40.50.300">
    <property type="entry name" value="P-loop containing nucleotide triphosphate hydrolases"/>
    <property type="match status" value="1"/>
</dbReference>
<dbReference type="Proteomes" id="UP000755585">
    <property type="component" value="Unassembled WGS sequence"/>
</dbReference>